<protein>
    <submittedName>
        <fullName evidence="1">Uncharacterized protein</fullName>
    </submittedName>
</protein>
<evidence type="ECO:0000313" key="1">
    <source>
        <dbReference type="EMBL" id="MDR6300615.1"/>
    </source>
</evidence>
<proteinExistence type="predicted"/>
<accession>A0ABU1K4S8</accession>
<gene>
    <name evidence="1" type="ORF">GGR31_001246</name>
</gene>
<comment type="caution">
    <text evidence="1">The sequence shown here is derived from an EMBL/GenBank/DDBJ whole genome shotgun (WGS) entry which is preliminary data.</text>
</comment>
<organism evidence="1 2">
    <name type="scientific">Mesonia maritima</name>
    <dbReference type="NCBI Taxonomy" id="1793873"/>
    <lineage>
        <taxon>Bacteria</taxon>
        <taxon>Pseudomonadati</taxon>
        <taxon>Bacteroidota</taxon>
        <taxon>Flavobacteriia</taxon>
        <taxon>Flavobacteriales</taxon>
        <taxon>Flavobacteriaceae</taxon>
        <taxon>Mesonia</taxon>
    </lineage>
</organism>
<reference evidence="1 2" key="1">
    <citation type="submission" date="2023-07" db="EMBL/GenBank/DDBJ databases">
        <title>Genomic Encyclopedia of Type Strains, Phase IV (KMG-IV): sequencing the most valuable type-strain genomes for metagenomic binning, comparative biology and taxonomic classification.</title>
        <authorList>
            <person name="Goeker M."/>
        </authorList>
    </citation>
    <scope>NUCLEOTIDE SEQUENCE [LARGE SCALE GENOMIC DNA]</scope>
    <source>
        <strain evidence="1 2">DSM 102814</strain>
    </source>
</reference>
<dbReference type="Proteomes" id="UP001257659">
    <property type="component" value="Unassembled WGS sequence"/>
</dbReference>
<name>A0ABU1K4S8_9FLAO</name>
<dbReference type="EMBL" id="JAVDQA010000002">
    <property type="protein sequence ID" value="MDR6300615.1"/>
    <property type="molecule type" value="Genomic_DNA"/>
</dbReference>
<dbReference type="RefSeq" id="WP_309727518.1">
    <property type="nucleotide sequence ID" value="NZ_JAVDQA010000002.1"/>
</dbReference>
<evidence type="ECO:0000313" key="2">
    <source>
        <dbReference type="Proteomes" id="UP001257659"/>
    </source>
</evidence>
<keyword evidence="2" id="KW-1185">Reference proteome</keyword>
<sequence length="108" mass="12565">MEKPILTDNVNRKKYLKDIGIDIDNISDDIRNLYKKKLELATNDIKHGKFIANLTFKEVLLLQAVEKEEMIKFETKSKDPYIEGYSTALWSSRLDNQILTSMKFLIAP</sequence>